<dbReference type="STRING" id="7217.B3MXN2"/>
<dbReference type="PANTHER" id="PTHR21664:SF1">
    <property type="entry name" value="NUDC DOMAIN-CONTAINING PROTEIN 1"/>
    <property type="match status" value="1"/>
</dbReference>
<evidence type="ECO:0000256" key="2">
    <source>
        <dbReference type="ARBA" id="ARBA00004496"/>
    </source>
</evidence>
<dbReference type="GO" id="GO:0005634">
    <property type="term" value="C:nucleus"/>
    <property type="evidence" value="ECO:0007669"/>
    <property type="project" value="UniProtKB-SubCell"/>
</dbReference>
<feature type="region of interest" description="Disordered" evidence="6">
    <location>
        <begin position="384"/>
        <end position="408"/>
    </location>
</feature>
<dbReference type="HOGENOM" id="CLU_021010_1_0_1"/>
<keyword evidence="9" id="KW-1185">Reference proteome</keyword>
<feature type="compositionally biased region" description="Acidic residues" evidence="6">
    <location>
        <begin position="384"/>
        <end position="399"/>
    </location>
</feature>
<reference evidence="8 9" key="1">
    <citation type="journal article" date="2007" name="Nature">
        <title>Evolution of genes and genomes on the Drosophila phylogeny.</title>
        <authorList>
            <consortium name="Drosophila 12 Genomes Consortium"/>
            <person name="Clark A.G."/>
            <person name="Eisen M.B."/>
            <person name="Smith D.R."/>
            <person name="Bergman C.M."/>
            <person name="Oliver B."/>
            <person name="Markow T.A."/>
            <person name="Kaufman T.C."/>
            <person name="Kellis M."/>
            <person name="Gelbart W."/>
            <person name="Iyer V.N."/>
            <person name="Pollard D.A."/>
            <person name="Sackton T.B."/>
            <person name="Larracuente A.M."/>
            <person name="Singh N.D."/>
            <person name="Abad J.P."/>
            <person name="Abt D.N."/>
            <person name="Adryan B."/>
            <person name="Aguade M."/>
            <person name="Akashi H."/>
            <person name="Anderson W.W."/>
            <person name="Aquadro C.F."/>
            <person name="Ardell D.H."/>
            <person name="Arguello R."/>
            <person name="Artieri C.G."/>
            <person name="Barbash D.A."/>
            <person name="Barker D."/>
            <person name="Barsanti P."/>
            <person name="Batterham P."/>
            <person name="Batzoglou S."/>
            <person name="Begun D."/>
            <person name="Bhutkar A."/>
            <person name="Blanco E."/>
            <person name="Bosak S.A."/>
            <person name="Bradley R.K."/>
            <person name="Brand A.D."/>
            <person name="Brent M.R."/>
            <person name="Brooks A.N."/>
            <person name="Brown R.H."/>
            <person name="Butlin R.K."/>
            <person name="Caggese C."/>
            <person name="Calvi B.R."/>
            <person name="Bernardo de Carvalho A."/>
            <person name="Caspi A."/>
            <person name="Castrezana S."/>
            <person name="Celniker S.E."/>
            <person name="Chang J.L."/>
            <person name="Chapple C."/>
            <person name="Chatterji S."/>
            <person name="Chinwalla A."/>
            <person name="Civetta A."/>
            <person name="Clifton S.W."/>
            <person name="Comeron J.M."/>
            <person name="Costello J.C."/>
            <person name="Coyne J.A."/>
            <person name="Daub J."/>
            <person name="David R.G."/>
            <person name="Delcher A.L."/>
            <person name="Delehaunty K."/>
            <person name="Do C.B."/>
            <person name="Ebling H."/>
            <person name="Edwards K."/>
            <person name="Eickbush T."/>
            <person name="Evans J.D."/>
            <person name="Filipski A."/>
            <person name="Findeiss S."/>
            <person name="Freyhult E."/>
            <person name="Fulton L."/>
            <person name="Fulton R."/>
            <person name="Garcia A.C."/>
            <person name="Gardiner A."/>
            <person name="Garfield D.A."/>
            <person name="Garvin B.E."/>
            <person name="Gibson G."/>
            <person name="Gilbert D."/>
            <person name="Gnerre S."/>
            <person name="Godfrey J."/>
            <person name="Good R."/>
            <person name="Gotea V."/>
            <person name="Gravely B."/>
            <person name="Greenberg A.J."/>
            <person name="Griffiths-Jones S."/>
            <person name="Gross S."/>
            <person name="Guigo R."/>
            <person name="Gustafson E.A."/>
            <person name="Haerty W."/>
            <person name="Hahn M.W."/>
            <person name="Halligan D.L."/>
            <person name="Halpern A.L."/>
            <person name="Halter G.M."/>
            <person name="Han M.V."/>
            <person name="Heger A."/>
            <person name="Hillier L."/>
            <person name="Hinrichs A.S."/>
            <person name="Holmes I."/>
            <person name="Hoskins R.A."/>
            <person name="Hubisz M.J."/>
            <person name="Hultmark D."/>
            <person name="Huntley M.A."/>
            <person name="Jaffe D.B."/>
            <person name="Jagadeeshan S."/>
            <person name="Jeck W.R."/>
            <person name="Johnson J."/>
            <person name="Jones C.D."/>
            <person name="Jordan W.C."/>
            <person name="Karpen G.H."/>
            <person name="Kataoka E."/>
            <person name="Keightley P.D."/>
            <person name="Kheradpour P."/>
            <person name="Kirkness E.F."/>
            <person name="Koerich L.B."/>
            <person name="Kristiansen K."/>
            <person name="Kudrna D."/>
            <person name="Kulathinal R.J."/>
            <person name="Kumar S."/>
            <person name="Kwok R."/>
            <person name="Lander E."/>
            <person name="Langley C.H."/>
            <person name="Lapoint R."/>
            <person name="Lazzaro B.P."/>
            <person name="Lee S.J."/>
            <person name="Levesque L."/>
            <person name="Li R."/>
            <person name="Lin C.F."/>
            <person name="Lin M.F."/>
            <person name="Lindblad-Toh K."/>
            <person name="Llopart A."/>
            <person name="Long M."/>
            <person name="Low L."/>
            <person name="Lozovsky E."/>
            <person name="Lu J."/>
            <person name="Luo M."/>
            <person name="Machado C.A."/>
            <person name="Makalowski W."/>
            <person name="Marzo M."/>
            <person name="Matsuda M."/>
            <person name="Matzkin L."/>
            <person name="McAllister B."/>
            <person name="McBride C.S."/>
            <person name="McKernan B."/>
            <person name="McKernan K."/>
            <person name="Mendez-Lago M."/>
            <person name="Minx P."/>
            <person name="Mollenhauer M.U."/>
            <person name="Montooth K."/>
            <person name="Mount S.M."/>
            <person name="Mu X."/>
            <person name="Myers E."/>
            <person name="Negre B."/>
            <person name="Newfeld S."/>
            <person name="Nielsen R."/>
            <person name="Noor M.A."/>
            <person name="O'Grady P."/>
            <person name="Pachter L."/>
            <person name="Papaceit M."/>
            <person name="Parisi M.J."/>
            <person name="Parisi M."/>
            <person name="Parts L."/>
            <person name="Pedersen J.S."/>
            <person name="Pesole G."/>
            <person name="Phillippy A.M."/>
            <person name="Ponting C.P."/>
            <person name="Pop M."/>
            <person name="Porcelli D."/>
            <person name="Powell J.R."/>
            <person name="Prohaska S."/>
            <person name="Pruitt K."/>
            <person name="Puig M."/>
            <person name="Quesneville H."/>
            <person name="Ram K.R."/>
            <person name="Rand D."/>
            <person name="Rasmussen M.D."/>
            <person name="Reed L.K."/>
            <person name="Reenan R."/>
            <person name="Reily A."/>
            <person name="Remington K.A."/>
            <person name="Rieger T.T."/>
            <person name="Ritchie M.G."/>
            <person name="Robin C."/>
            <person name="Rogers Y.H."/>
            <person name="Rohde C."/>
            <person name="Rozas J."/>
            <person name="Rubenfield M.J."/>
            <person name="Ruiz A."/>
            <person name="Russo S."/>
            <person name="Salzberg S.L."/>
            <person name="Sanchez-Gracia A."/>
            <person name="Saranga D.J."/>
            <person name="Sato H."/>
            <person name="Schaeffer S.W."/>
            <person name="Schatz M.C."/>
            <person name="Schlenke T."/>
            <person name="Schwartz R."/>
            <person name="Segarra C."/>
            <person name="Singh R.S."/>
            <person name="Sirot L."/>
            <person name="Sirota M."/>
            <person name="Sisneros N.B."/>
            <person name="Smith C.D."/>
            <person name="Smith T.F."/>
            <person name="Spieth J."/>
            <person name="Stage D.E."/>
            <person name="Stark A."/>
            <person name="Stephan W."/>
            <person name="Strausberg R.L."/>
            <person name="Strempel S."/>
            <person name="Sturgill D."/>
            <person name="Sutton G."/>
            <person name="Sutton G.G."/>
            <person name="Tao W."/>
            <person name="Teichmann S."/>
            <person name="Tobari Y.N."/>
            <person name="Tomimura Y."/>
            <person name="Tsolas J.M."/>
            <person name="Valente V.L."/>
            <person name="Venter E."/>
            <person name="Venter J.C."/>
            <person name="Vicario S."/>
            <person name="Vieira F.G."/>
            <person name="Vilella A.J."/>
            <person name="Villasante A."/>
            <person name="Walenz B."/>
            <person name="Wang J."/>
            <person name="Wasserman M."/>
            <person name="Watts T."/>
            <person name="Wilson D."/>
            <person name="Wilson R.K."/>
            <person name="Wing R.A."/>
            <person name="Wolfner M.F."/>
            <person name="Wong A."/>
            <person name="Wong G.K."/>
            <person name="Wu C.I."/>
            <person name="Wu G."/>
            <person name="Yamamoto D."/>
            <person name="Yang H.P."/>
            <person name="Yang S.P."/>
            <person name="Yorke J.A."/>
            <person name="Yoshida K."/>
            <person name="Zdobnov E."/>
            <person name="Zhang P."/>
            <person name="Zhang Y."/>
            <person name="Zimin A.V."/>
            <person name="Baldwin J."/>
            <person name="Abdouelleil A."/>
            <person name="Abdulkadir J."/>
            <person name="Abebe A."/>
            <person name="Abera B."/>
            <person name="Abreu J."/>
            <person name="Acer S.C."/>
            <person name="Aftuck L."/>
            <person name="Alexander A."/>
            <person name="An P."/>
            <person name="Anderson E."/>
            <person name="Anderson S."/>
            <person name="Arachi H."/>
            <person name="Azer M."/>
            <person name="Bachantsang P."/>
            <person name="Barry A."/>
            <person name="Bayul T."/>
            <person name="Berlin A."/>
            <person name="Bessette D."/>
            <person name="Bloom T."/>
            <person name="Blye J."/>
            <person name="Boguslavskiy L."/>
            <person name="Bonnet C."/>
            <person name="Boukhgalter B."/>
            <person name="Bourzgui I."/>
            <person name="Brown A."/>
            <person name="Cahill P."/>
            <person name="Channer S."/>
            <person name="Cheshatsang Y."/>
            <person name="Chuda L."/>
            <person name="Citroen M."/>
            <person name="Collymore A."/>
            <person name="Cooke P."/>
            <person name="Costello M."/>
            <person name="D'Aco K."/>
            <person name="Daza R."/>
            <person name="De Haan G."/>
            <person name="DeGray S."/>
            <person name="DeMaso C."/>
            <person name="Dhargay N."/>
            <person name="Dooley K."/>
            <person name="Dooley E."/>
            <person name="Doricent M."/>
            <person name="Dorje P."/>
            <person name="Dorjee K."/>
            <person name="Dupes A."/>
            <person name="Elong R."/>
            <person name="Falk J."/>
            <person name="Farina A."/>
            <person name="Faro S."/>
            <person name="Ferguson D."/>
            <person name="Fisher S."/>
            <person name="Foley C.D."/>
            <person name="Franke A."/>
            <person name="Friedrich D."/>
            <person name="Gadbois L."/>
            <person name="Gearin G."/>
            <person name="Gearin C.R."/>
            <person name="Giannoukos G."/>
            <person name="Goode T."/>
            <person name="Graham J."/>
            <person name="Grandbois E."/>
            <person name="Grewal S."/>
            <person name="Gyaltsen K."/>
            <person name="Hafez N."/>
            <person name="Hagos B."/>
            <person name="Hall J."/>
            <person name="Henson C."/>
            <person name="Hollinger A."/>
            <person name="Honan T."/>
            <person name="Huard M.D."/>
            <person name="Hughes L."/>
            <person name="Hurhula B."/>
            <person name="Husby M.E."/>
            <person name="Kamat A."/>
            <person name="Kanga B."/>
            <person name="Kashin S."/>
            <person name="Khazanovich D."/>
            <person name="Kisner P."/>
            <person name="Lance K."/>
            <person name="Lara M."/>
            <person name="Lee W."/>
            <person name="Lennon N."/>
            <person name="Letendre F."/>
            <person name="LeVine R."/>
            <person name="Lipovsky A."/>
            <person name="Liu X."/>
            <person name="Liu J."/>
            <person name="Liu S."/>
            <person name="Lokyitsang T."/>
            <person name="Lokyitsang Y."/>
            <person name="Lubonja R."/>
            <person name="Lui A."/>
            <person name="MacDonald P."/>
            <person name="Magnisalis V."/>
            <person name="Maru K."/>
            <person name="Matthews C."/>
            <person name="McCusker W."/>
            <person name="McDonough S."/>
            <person name="Mehta T."/>
            <person name="Meldrim J."/>
            <person name="Meneus L."/>
            <person name="Mihai O."/>
            <person name="Mihalev A."/>
            <person name="Mihova T."/>
            <person name="Mittelman R."/>
            <person name="Mlenga V."/>
            <person name="Montmayeur A."/>
            <person name="Mulrain L."/>
            <person name="Navidi A."/>
            <person name="Naylor J."/>
            <person name="Negash T."/>
            <person name="Nguyen T."/>
            <person name="Nguyen N."/>
            <person name="Nicol R."/>
            <person name="Norbu C."/>
            <person name="Norbu N."/>
            <person name="Novod N."/>
            <person name="O'Neill B."/>
            <person name="Osman S."/>
            <person name="Markiewicz E."/>
            <person name="Oyono O.L."/>
            <person name="Patti C."/>
            <person name="Phunkhang P."/>
            <person name="Pierre F."/>
            <person name="Priest M."/>
            <person name="Raghuraman S."/>
            <person name="Rege F."/>
            <person name="Reyes R."/>
            <person name="Rise C."/>
            <person name="Rogov P."/>
            <person name="Ross K."/>
            <person name="Ryan E."/>
            <person name="Settipalli S."/>
            <person name="Shea T."/>
            <person name="Sherpa N."/>
            <person name="Shi L."/>
            <person name="Shih D."/>
            <person name="Sparrow T."/>
            <person name="Spaulding J."/>
            <person name="Stalker J."/>
            <person name="Stange-Thomann N."/>
            <person name="Stavropoulos S."/>
            <person name="Stone C."/>
            <person name="Strader C."/>
            <person name="Tesfaye S."/>
            <person name="Thomson T."/>
            <person name="Thoulutsang Y."/>
            <person name="Thoulutsang D."/>
            <person name="Topham K."/>
            <person name="Topping I."/>
            <person name="Tsamla T."/>
            <person name="Vassiliev H."/>
            <person name="Vo A."/>
            <person name="Wangchuk T."/>
            <person name="Wangdi T."/>
            <person name="Weiand M."/>
            <person name="Wilkinson J."/>
            <person name="Wilson A."/>
            <person name="Yadav S."/>
            <person name="Young G."/>
            <person name="Yu Q."/>
            <person name="Zembek L."/>
            <person name="Zhong D."/>
            <person name="Zimmer A."/>
            <person name="Zwirko Z."/>
            <person name="Jaffe D.B."/>
            <person name="Alvarez P."/>
            <person name="Brockman W."/>
            <person name="Butler J."/>
            <person name="Chin C."/>
            <person name="Gnerre S."/>
            <person name="Grabherr M."/>
            <person name="Kleber M."/>
            <person name="Mauceli E."/>
            <person name="MacCallum I."/>
        </authorList>
    </citation>
    <scope>NUCLEOTIDE SEQUENCE [LARGE SCALE GENOMIC DNA]</scope>
    <source>
        <strain evidence="9">Tucson 14024-0371.13</strain>
    </source>
</reference>
<dbReference type="KEGG" id="dan:6502252"/>
<dbReference type="InterPro" id="IPR007052">
    <property type="entry name" value="CS_dom"/>
</dbReference>
<feature type="domain" description="CS" evidence="7">
    <location>
        <begin position="293"/>
        <end position="379"/>
    </location>
</feature>
<evidence type="ECO:0000256" key="6">
    <source>
        <dbReference type="SAM" id="MobiDB-lite"/>
    </source>
</evidence>
<organism evidence="8 9">
    <name type="scientific">Drosophila ananassae</name>
    <name type="common">Fruit fly</name>
    <dbReference type="NCBI Taxonomy" id="7217"/>
    <lineage>
        <taxon>Eukaryota</taxon>
        <taxon>Metazoa</taxon>
        <taxon>Ecdysozoa</taxon>
        <taxon>Arthropoda</taxon>
        <taxon>Hexapoda</taxon>
        <taxon>Insecta</taxon>
        <taxon>Pterygota</taxon>
        <taxon>Neoptera</taxon>
        <taxon>Endopterygota</taxon>
        <taxon>Diptera</taxon>
        <taxon>Brachycera</taxon>
        <taxon>Muscomorpha</taxon>
        <taxon>Ephydroidea</taxon>
        <taxon>Drosophilidae</taxon>
        <taxon>Drosophila</taxon>
        <taxon>Sophophora</taxon>
    </lineage>
</organism>
<dbReference type="AlphaFoldDB" id="B3MXN2"/>
<keyword evidence="5" id="KW-0539">Nucleus</keyword>
<dbReference type="SUPFAM" id="SSF49764">
    <property type="entry name" value="HSP20-like chaperones"/>
    <property type="match status" value="1"/>
</dbReference>
<dbReference type="GO" id="GO:0005737">
    <property type="term" value="C:cytoplasm"/>
    <property type="evidence" value="ECO:0007669"/>
    <property type="project" value="UniProtKB-SubCell"/>
</dbReference>
<dbReference type="eggNOG" id="KOG4379">
    <property type="taxonomic scope" value="Eukaryota"/>
</dbReference>
<dbReference type="OMA" id="DTRFVHH"/>
<dbReference type="PhylomeDB" id="B3MXN2"/>
<dbReference type="PANTHER" id="PTHR21664">
    <property type="entry name" value="CHRONIC MYELOGENOUS LEUKEMIA TUMOR ANTIGEN 66"/>
    <property type="match status" value="1"/>
</dbReference>
<dbReference type="Proteomes" id="UP000007801">
    <property type="component" value="Unassembled WGS sequence"/>
</dbReference>
<sequence length="589" mass="66800">MPVVVDLRMDRSLLCPNFDGYKLSFDPVPVLRQNFQSEPFRLEPHINQYSMLHTELFAKHNQLWCDPWMRYTTYFMNAKHQLVQCVYDSQSGRARPQRVVFNLDMHDHGDGHAHVPGDYNYSGVFVSERYLVICDGMTTFHLIDTGDRSRPSNDLWQRVSRTPVDNGSDHRGQVLYDARLDMVQERKQISLVAGHVARRDAGATRNRSQVYYNDITWGRWTLSPGPGTWSYTVCQKLETVGSLLYCAFEPRAESLILASTRDVHTPEQREAAAAAAAVDPPRRMVPFENGADPVAVNFSWTQTDDELSIKFPLDGVVRRPDFQIRSTATTVQVEHLGRVLIAGTLFGHVDNELTTWSFGISKLQLTLIKAEPLRWPRLFIQEDAGPDETERDGDEEADPLPDPQLPIPNLEDPLEECDIIFDDDEIKMVRFNLAAGGITHTIFMGSSPLLFNTTLRAGFPPAFATRQGVDASVWLQMYQPSRPDEWNVRHEGQLHAFGYVQASKEQRKYTVCCPDMEYVAICESYRHVLVYRARHDNAEGLRKRNGPPVVVGKQSLVTLDETVGDIIGVSTAPNLITILTEFSLLHLQV</sequence>
<comment type="subcellular location">
    <subcellularLocation>
        <location evidence="2">Cytoplasm</location>
    </subcellularLocation>
    <subcellularLocation>
        <location evidence="1">Nucleus</location>
    </subcellularLocation>
</comment>
<dbReference type="PROSITE" id="PS51203">
    <property type="entry name" value="CS"/>
    <property type="match status" value="1"/>
</dbReference>
<proteinExistence type="predicted"/>
<dbReference type="Pfam" id="PF04969">
    <property type="entry name" value="CS"/>
    <property type="match status" value="1"/>
</dbReference>
<dbReference type="OrthoDB" id="428655at2759"/>
<dbReference type="GeneID" id="6502252"/>
<dbReference type="InterPro" id="IPR037895">
    <property type="entry name" value="NUDCD1"/>
</dbReference>
<evidence type="ECO:0000256" key="3">
    <source>
        <dbReference type="ARBA" id="ARBA00018915"/>
    </source>
</evidence>
<evidence type="ECO:0000313" key="9">
    <source>
        <dbReference type="Proteomes" id="UP000007801"/>
    </source>
</evidence>
<dbReference type="Gene3D" id="2.60.40.790">
    <property type="match status" value="1"/>
</dbReference>
<evidence type="ECO:0000256" key="5">
    <source>
        <dbReference type="ARBA" id="ARBA00023242"/>
    </source>
</evidence>
<gene>
    <name evidence="8" type="primary">Dana\GF19495</name>
    <name evidence="8" type="synonym">dana_GLEANR_21535</name>
    <name evidence="8" type="ORF">GF19495</name>
</gene>
<evidence type="ECO:0000256" key="4">
    <source>
        <dbReference type="ARBA" id="ARBA00022490"/>
    </source>
</evidence>
<dbReference type="EMBL" id="CH902630">
    <property type="protein sequence ID" value="EDV38497.1"/>
    <property type="molecule type" value="Genomic_DNA"/>
</dbReference>
<evidence type="ECO:0000256" key="1">
    <source>
        <dbReference type="ARBA" id="ARBA00004123"/>
    </source>
</evidence>
<dbReference type="InParanoid" id="B3MXN2"/>
<keyword evidence="4" id="KW-0963">Cytoplasm</keyword>
<protein>
    <recommendedName>
        <fullName evidence="3">NudC domain-containing protein 1</fullName>
    </recommendedName>
</protein>
<evidence type="ECO:0000313" key="8">
    <source>
        <dbReference type="EMBL" id="EDV38497.1"/>
    </source>
</evidence>
<accession>B3MXN2</accession>
<dbReference type="InterPro" id="IPR008978">
    <property type="entry name" value="HSP20-like_chaperone"/>
</dbReference>
<name>B3MXN2_DROAN</name>
<evidence type="ECO:0000259" key="7">
    <source>
        <dbReference type="PROSITE" id="PS51203"/>
    </source>
</evidence>
<dbReference type="CDD" id="cd06467">
    <property type="entry name" value="p23_NUDC_like"/>
    <property type="match status" value="1"/>
</dbReference>
<dbReference type="FunCoup" id="B3MXN2">
    <property type="interactions" value="1817"/>
</dbReference>